<proteinExistence type="predicted"/>
<evidence type="ECO:0000313" key="1">
    <source>
        <dbReference type="EMBL" id="SDI45566.1"/>
    </source>
</evidence>
<dbReference type="Proteomes" id="UP000199093">
    <property type="component" value="Unassembled WGS sequence"/>
</dbReference>
<protein>
    <submittedName>
        <fullName evidence="1">Predicted thiol-disulfide oxidoreductase YuxK, DCC family</fullName>
    </submittedName>
</protein>
<dbReference type="InterPro" id="IPR052927">
    <property type="entry name" value="DCC_oxidoreductase"/>
</dbReference>
<dbReference type="STRING" id="555512.SAMN04487993_100512"/>
<evidence type="ECO:0000313" key="2">
    <source>
        <dbReference type="Proteomes" id="UP000199093"/>
    </source>
</evidence>
<dbReference type="PANTHER" id="PTHR33639">
    <property type="entry name" value="THIOL-DISULFIDE OXIDOREDUCTASE DCC"/>
    <property type="match status" value="1"/>
</dbReference>
<dbReference type="Pfam" id="PF04134">
    <property type="entry name" value="DCC1-like"/>
    <property type="match status" value="1"/>
</dbReference>
<organism evidence="1 2">
    <name type="scientific">Salipiger marinus</name>
    <dbReference type="NCBI Taxonomy" id="555512"/>
    <lineage>
        <taxon>Bacteria</taxon>
        <taxon>Pseudomonadati</taxon>
        <taxon>Pseudomonadota</taxon>
        <taxon>Alphaproteobacteria</taxon>
        <taxon>Rhodobacterales</taxon>
        <taxon>Roseobacteraceae</taxon>
        <taxon>Salipiger</taxon>
    </lineage>
</organism>
<dbReference type="GO" id="GO:0015035">
    <property type="term" value="F:protein-disulfide reductase activity"/>
    <property type="evidence" value="ECO:0007669"/>
    <property type="project" value="InterPro"/>
</dbReference>
<keyword evidence="2" id="KW-1185">Reference proteome</keyword>
<dbReference type="OrthoDB" id="9785438at2"/>
<accession>A0A1G8KQC8</accession>
<dbReference type="RefSeq" id="WP_089845240.1">
    <property type="nucleotide sequence ID" value="NZ_FNEJ01000005.1"/>
</dbReference>
<name>A0A1G8KQC8_9RHOB</name>
<reference evidence="1 2" key="1">
    <citation type="submission" date="2016-10" db="EMBL/GenBank/DDBJ databases">
        <authorList>
            <person name="de Groot N.N."/>
        </authorList>
    </citation>
    <scope>NUCLEOTIDE SEQUENCE [LARGE SCALE GENOMIC DNA]</scope>
    <source>
        <strain evidence="1 2">DSM 26424</strain>
    </source>
</reference>
<gene>
    <name evidence="1" type="ORF">SAMN04487993_100512</name>
</gene>
<sequence>MTAPPFSYRQDPQVPAFDDAAPVAVMDADCALCSWGARLIHRLDHSGTVRICPVQTPLGAALLRHYGLRPDDPSSWLFLDAGVAHVDLEAALHAARRFGGWGRLASLLRVLPRPARGWLYRRIARNRYALFGRGDLCALPDPAFQARLMR</sequence>
<dbReference type="AlphaFoldDB" id="A0A1G8KQC8"/>
<dbReference type="InterPro" id="IPR007263">
    <property type="entry name" value="DCC1-like"/>
</dbReference>
<dbReference type="EMBL" id="FNEJ01000005">
    <property type="protein sequence ID" value="SDI45566.1"/>
    <property type="molecule type" value="Genomic_DNA"/>
</dbReference>
<dbReference type="PANTHER" id="PTHR33639:SF2">
    <property type="entry name" value="DUF393 DOMAIN-CONTAINING PROTEIN"/>
    <property type="match status" value="1"/>
</dbReference>